<dbReference type="Gene3D" id="2.60.130.10">
    <property type="entry name" value="Aromatic compound dioxygenase"/>
    <property type="match status" value="1"/>
</dbReference>
<protein>
    <recommendedName>
        <fullName evidence="4">Intradiol ring-cleavage dioxygenases domain-containing protein</fullName>
    </recommendedName>
</protein>
<feature type="domain" description="Intradiol ring-cleavage dioxygenases" evidence="4">
    <location>
        <begin position="67"/>
        <end position="189"/>
    </location>
</feature>
<reference evidence="5 6" key="1">
    <citation type="submission" date="2019-07" db="EMBL/GenBank/DDBJ databases">
        <title>Rufibacter sp. nov., isolated from lake sediment.</title>
        <authorList>
            <person name="Qu J.-H."/>
        </authorList>
    </citation>
    <scope>NUCLEOTIDE SEQUENCE [LARGE SCALE GENOMIC DNA]</scope>
    <source>
        <strain evidence="5 6">NBS58-1</strain>
    </source>
</reference>
<dbReference type="Proteomes" id="UP000324133">
    <property type="component" value="Unassembled WGS sequence"/>
</dbReference>
<comment type="caution">
    <text evidence="5">The sequence shown here is derived from an EMBL/GenBank/DDBJ whole genome shotgun (WGS) entry which is preliminary data.</text>
</comment>
<dbReference type="GO" id="GO:0008199">
    <property type="term" value="F:ferric iron binding"/>
    <property type="evidence" value="ECO:0007669"/>
    <property type="project" value="InterPro"/>
</dbReference>
<gene>
    <name evidence="5" type="ORF">FOA19_02210</name>
</gene>
<dbReference type="EMBL" id="VKKY01000001">
    <property type="protein sequence ID" value="KAA3439522.1"/>
    <property type="molecule type" value="Genomic_DNA"/>
</dbReference>
<dbReference type="Pfam" id="PF00775">
    <property type="entry name" value="Dioxygenase_C"/>
    <property type="match status" value="1"/>
</dbReference>
<dbReference type="SUPFAM" id="SSF49482">
    <property type="entry name" value="Aromatic compound dioxygenase"/>
    <property type="match status" value="1"/>
</dbReference>
<keyword evidence="6" id="KW-1185">Reference proteome</keyword>
<dbReference type="InterPro" id="IPR015889">
    <property type="entry name" value="Intradiol_dOase_core"/>
</dbReference>
<organism evidence="5 6">
    <name type="scientific">Rufibacter hautae</name>
    <dbReference type="NCBI Taxonomy" id="2595005"/>
    <lineage>
        <taxon>Bacteria</taxon>
        <taxon>Pseudomonadati</taxon>
        <taxon>Bacteroidota</taxon>
        <taxon>Cytophagia</taxon>
        <taxon>Cytophagales</taxon>
        <taxon>Hymenobacteraceae</taxon>
        <taxon>Rufibacter</taxon>
    </lineage>
</organism>
<dbReference type="OrthoDB" id="933561at2"/>
<accession>A0A5B6TFW8</accession>
<comment type="similarity">
    <text evidence="1">Belongs to the intradiol ring-cleavage dioxygenase family.</text>
</comment>
<proteinExistence type="inferred from homology"/>
<dbReference type="InterPro" id="IPR050770">
    <property type="entry name" value="Intradiol_RC_Dioxygenase"/>
</dbReference>
<dbReference type="AlphaFoldDB" id="A0A5B6TFW8"/>
<evidence type="ECO:0000256" key="3">
    <source>
        <dbReference type="ARBA" id="ARBA00023002"/>
    </source>
</evidence>
<evidence type="ECO:0000256" key="2">
    <source>
        <dbReference type="ARBA" id="ARBA00022964"/>
    </source>
</evidence>
<keyword evidence="3" id="KW-0560">Oxidoreductase</keyword>
<dbReference type="PANTHER" id="PTHR33711:SF10">
    <property type="entry name" value="INTRADIOL RING-CLEAVAGE DIOXYGENASES DOMAIN-CONTAINING PROTEIN"/>
    <property type="match status" value="1"/>
</dbReference>
<name>A0A5B6TFW8_9BACT</name>
<dbReference type="RefSeq" id="WP_149089165.1">
    <property type="nucleotide sequence ID" value="NZ_VKKY01000001.1"/>
</dbReference>
<evidence type="ECO:0000313" key="5">
    <source>
        <dbReference type="EMBL" id="KAA3439522.1"/>
    </source>
</evidence>
<dbReference type="GO" id="GO:0016702">
    <property type="term" value="F:oxidoreductase activity, acting on single donors with incorporation of molecular oxygen, incorporation of two atoms of oxygen"/>
    <property type="evidence" value="ECO:0007669"/>
    <property type="project" value="InterPro"/>
</dbReference>
<dbReference type="PROSITE" id="PS51257">
    <property type="entry name" value="PROKAR_LIPOPROTEIN"/>
    <property type="match status" value="1"/>
</dbReference>
<evidence type="ECO:0000259" key="4">
    <source>
        <dbReference type="Pfam" id="PF00775"/>
    </source>
</evidence>
<dbReference type="PANTHER" id="PTHR33711">
    <property type="entry name" value="DIOXYGENASE, PUTATIVE (AFU_ORTHOLOGUE AFUA_2G02910)-RELATED"/>
    <property type="match status" value="1"/>
</dbReference>
<evidence type="ECO:0000256" key="1">
    <source>
        <dbReference type="ARBA" id="ARBA00007825"/>
    </source>
</evidence>
<sequence length="218" mass="24202">MGIEKHIWMSSLLLLWLGSACEPSSSQTQHQPEKATVQTMADSCDNPDAAIECCFLNMPQKLTSTMTIAGRAEPGERLVISGRIFKNDGKTPLSNALIYAYQTDNTGHYTKKGIETGVQKWHGHLHGWCKTDQNGSYEIQSIRPARYPDNSMPAHIHAAIKPENTAPFYISDFVFKDDDLVTDKYLASLFTDLGGTGIVTVQKNANNTWIGKRDIVLK</sequence>
<evidence type="ECO:0000313" key="6">
    <source>
        <dbReference type="Proteomes" id="UP000324133"/>
    </source>
</evidence>
<dbReference type="InterPro" id="IPR000627">
    <property type="entry name" value="Intradiol_dOase_C"/>
</dbReference>
<keyword evidence="2" id="KW-0223">Dioxygenase</keyword>